<gene>
    <name evidence="4" type="ORF">Daus18300_014533</name>
</gene>
<evidence type="ECO:0000256" key="2">
    <source>
        <dbReference type="ARBA" id="ARBA00023002"/>
    </source>
</evidence>
<keyword evidence="2" id="KW-0560">Oxidoreductase</keyword>
<dbReference type="Gene3D" id="3.40.50.720">
    <property type="entry name" value="NAD(P)-binding Rossmann-like Domain"/>
    <property type="match status" value="1"/>
</dbReference>
<dbReference type="PANTHER" id="PTHR24322">
    <property type="entry name" value="PKSB"/>
    <property type="match status" value="1"/>
</dbReference>
<dbReference type="InterPro" id="IPR036291">
    <property type="entry name" value="NAD(P)-bd_dom_sf"/>
</dbReference>
<name>A0ABR3VUS9_9PEZI</name>
<dbReference type="PRINTS" id="PR00081">
    <property type="entry name" value="GDHRDH"/>
</dbReference>
<comment type="caution">
    <text evidence="4">The sequence shown here is derived from an EMBL/GenBank/DDBJ whole genome shotgun (WGS) entry which is preliminary data.</text>
</comment>
<dbReference type="PRINTS" id="PR00080">
    <property type="entry name" value="SDRFAMILY"/>
</dbReference>
<evidence type="ECO:0000313" key="5">
    <source>
        <dbReference type="Proteomes" id="UP001583177"/>
    </source>
</evidence>
<sequence>MNHALNNAGMLASVTVFYTNALLPAMRRRAMVVGGVTLGLSVLRLVNRALNSWALNNWSIKADSRWKWEREIAVVTGGCGGIGRELVAGLVRRGVKVAIFDIQPLPEDMASDANILYLRTDITSETSIRESASVVRKTFGDPSILINNAGVAAPHTILDTPAAFLDKIFGVNVIALWLMTKELLPSMIQANKGHIANISSVTAYMALPSMVDYCASKAASLTFHEGLNCELKTKYKTSGILTTIVQPTWVRTAMSPPNADEIEKAQGKMLSPRYVADRTLEQIFSCRGGQIVLPGKFAFFSAVKGWPNWLQELLRDAMGRASLL</sequence>
<comment type="similarity">
    <text evidence="1 3">Belongs to the short-chain dehydrogenases/reductases (SDR) family.</text>
</comment>
<dbReference type="PANTHER" id="PTHR24322:SF736">
    <property type="entry name" value="RETINOL DEHYDROGENASE 10"/>
    <property type="match status" value="1"/>
</dbReference>
<organism evidence="4 5">
    <name type="scientific">Diaporthe australafricana</name>
    <dbReference type="NCBI Taxonomy" id="127596"/>
    <lineage>
        <taxon>Eukaryota</taxon>
        <taxon>Fungi</taxon>
        <taxon>Dikarya</taxon>
        <taxon>Ascomycota</taxon>
        <taxon>Pezizomycotina</taxon>
        <taxon>Sordariomycetes</taxon>
        <taxon>Sordariomycetidae</taxon>
        <taxon>Diaporthales</taxon>
        <taxon>Diaporthaceae</taxon>
        <taxon>Diaporthe</taxon>
    </lineage>
</organism>
<accession>A0ABR3VUS9</accession>
<protein>
    <submittedName>
        <fullName evidence="4">Uncharacterized protein</fullName>
    </submittedName>
</protein>
<dbReference type="Pfam" id="PF00106">
    <property type="entry name" value="adh_short"/>
    <property type="match status" value="1"/>
</dbReference>
<reference evidence="4 5" key="1">
    <citation type="journal article" date="2024" name="IMA Fungus">
        <title>IMA Genome - F19 : A genome assembly and annotation guide to empower mycologists, including annotated draft genome sequences of Ceratocystis pirilliformis, Diaporthe australafricana, Fusarium ophioides, Paecilomyces lecythidis, and Sporothrix stenoceras.</title>
        <authorList>
            <person name="Aylward J."/>
            <person name="Wilson A.M."/>
            <person name="Visagie C.M."/>
            <person name="Spraker J."/>
            <person name="Barnes I."/>
            <person name="Buitendag C."/>
            <person name="Ceriani C."/>
            <person name="Del Mar Angel L."/>
            <person name="du Plessis D."/>
            <person name="Fuchs T."/>
            <person name="Gasser K."/>
            <person name="Kramer D."/>
            <person name="Li W."/>
            <person name="Munsamy K."/>
            <person name="Piso A."/>
            <person name="Price J.L."/>
            <person name="Sonnekus B."/>
            <person name="Thomas C."/>
            <person name="van der Nest A."/>
            <person name="van Dijk A."/>
            <person name="van Heerden A."/>
            <person name="van Vuuren N."/>
            <person name="Yilmaz N."/>
            <person name="Duong T.A."/>
            <person name="van der Merwe N.A."/>
            <person name="Wingfield M.J."/>
            <person name="Wingfield B.D."/>
        </authorList>
    </citation>
    <scope>NUCLEOTIDE SEQUENCE [LARGE SCALE GENOMIC DNA]</scope>
    <source>
        <strain evidence="4 5">CMW 18300</strain>
    </source>
</reference>
<dbReference type="InterPro" id="IPR002347">
    <property type="entry name" value="SDR_fam"/>
</dbReference>
<dbReference type="EMBL" id="JAWRVE010000312">
    <property type="protein sequence ID" value="KAL1845455.1"/>
    <property type="molecule type" value="Genomic_DNA"/>
</dbReference>
<dbReference type="Proteomes" id="UP001583177">
    <property type="component" value="Unassembled WGS sequence"/>
</dbReference>
<dbReference type="SUPFAM" id="SSF51735">
    <property type="entry name" value="NAD(P)-binding Rossmann-fold domains"/>
    <property type="match status" value="1"/>
</dbReference>
<evidence type="ECO:0000256" key="1">
    <source>
        <dbReference type="ARBA" id="ARBA00006484"/>
    </source>
</evidence>
<proteinExistence type="inferred from homology"/>
<keyword evidence="5" id="KW-1185">Reference proteome</keyword>
<evidence type="ECO:0000313" key="4">
    <source>
        <dbReference type="EMBL" id="KAL1845455.1"/>
    </source>
</evidence>
<evidence type="ECO:0000256" key="3">
    <source>
        <dbReference type="RuleBase" id="RU000363"/>
    </source>
</evidence>